<name>G3CFQ3_9CAUD</name>
<protein>
    <submittedName>
        <fullName evidence="1">Uncharacterized protein</fullName>
    </submittedName>
</protein>
<keyword evidence="2" id="KW-1185">Reference proteome</keyword>
<evidence type="ECO:0000313" key="2">
    <source>
        <dbReference type="Proteomes" id="UP000009272"/>
    </source>
</evidence>
<accession>G3CFQ3</accession>
<gene>
    <name evidence="1" type="ORF">vb_24B_52c</name>
</gene>
<organism evidence="1 2">
    <name type="scientific">Escherichia phage vB_EcoP_24B</name>
    <dbReference type="NCBI Taxonomy" id="866553"/>
    <lineage>
        <taxon>Viruses</taxon>
        <taxon>Duplodnaviria</taxon>
        <taxon>Heunggongvirae</taxon>
        <taxon>Uroviricota</taxon>
        <taxon>Caudoviricetes</taxon>
        <taxon>Sepvirinae</taxon>
        <taxon>Traversvirus</taxon>
        <taxon>Traversvirus tv24B</taxon>
    </lineage>
</organism>
<sequence>MEFDVVRFAVLFGGEVPVCHHCHRYRAFDSFANGFTSFLVLALCNRPHGIRSVIGEYLPVILVGIILHQFQEGVTHFVFAMADQRFAQVLYRLSGRRLCPGCTPHGLPAFTSADGEALTCTGQ</sequence>
<evidence type="ECO:0000313" key="1">
    <source>
        <dbReference type="EMBL" id="ADN68475.1"/>
    </source>
</evidence>
<dbReference type="Proteomes" id="UP000009272">
    <property type="component" value="Segment"/>
</dbReference>
<dbReference type="EMBL" id="HM208303">
    <property type="protein sequence ID" value="ADN68475.1"/>
    <property type="molecule type" value="Genomic_DNA"/>
</dbReference>
<dbReference type="RefSeq" id="YP_009168180.1">
    <property type="nucleotide sequence ID" value="NC_027984.1"/>
</dbReference>
<dbReference type="GeneID" id="26040974"/>
<proteinExistence type="predicted"/>
<reference evidence="1 2" key="1">
    <citation type="journal article" date="2012" name="BMC Genomics">
        <title>Comparative genomics of Shiga toxin encoding bacteriophages.</title>
        <authorList>
            <person name="Smith D.L."/>
            <person name="Rooks D.J."/>
            <person name="Fogg P.C."/>
            <person name="Darby A.C."/>
            <person name="Thomson N.R."/>
            <person name="McCarthy A.J."/>
            <person name="Allison H.E."/>
        </authorList>
    </citation>
    <scope>NUCLEOTIDE SEQUENCE [LARGE SCALE GENOMIC DNA]</scope>
</reference>